<evidence type="ECO:0000256" key="1">
    <source>
        <dbReference type="ARBA" id="ARBA00004141"/>
    </source>
</evidence>
<dbReference type="PROSITE" id="PS51257">
    <property type="entry name" value="PROKAR_LIPOPROTEIN"/>
    <property type="match status" value="1"/>
</dbReference>
<feature type="transmembrane region" description="Helical" evidence="10">
    <location>
        <begin position="199"/>
        <end position="219"/>
    </location>
</feature>
<organism evidence="13 14">
    <name type="scientific">Acanthamoeba castellanii (strain ATCC 30010 / Neff)</name>
    <dbReference type="NCBI Taxonomy" id="1257118"/>
    <lineage>
        <taxon>Eukaryota</taxon>
        <taxon>Amoebozoa</taxon>
        <taxon>Discosea</taxon>
        <taxon>Longamoebia</taxon>
        <taxon>Centramoebida</taxon>
        <taxon>Acanthamoebidae</taxon>
        <taxon>Acanthamoeba</taxon>
    </lineage>
</organism>
<feature type="transmembrane region" description="Helical" evidence="10">
    <location>
        <begin position="12"/>
        <end position="33"/>
    </location>
</feature>
<feature type="signal peptide" evidence="11">
    <location>
        <begin position="1"/>
        <end position="20"/>
    </location>
</feature>
<evidence type="ECO:0000256" key="8">
    <source>
        <dbReference type="ARBA" id="ARBA00022989"/>
    </source>
</evidence>
<keyword evidence="11" id="KW-0732">Signal</keyword>
<keyword evidence="5 10" id="KW-0812">Transmembrane</keyword>
<dbReference type="GO" id="GO:0140359">
    <property type="term" value="F:ABC-type transporter activity"/>
    <property type="evidence" value="ECO:0007669"/>
    <property type="project" value="InterPro"/>
</dbReference>
<feature type="domain" description="ABC-2 type transporter transmembrane" evidence="12">
    <location>
        <begin position="154"/>
        <end position="356"/>
    </location>
</feature>
<feature type="transmembrane region" description="Helical" evidence="10">
    <location>
        <begin position="245"/>
        <end position="267"/>
    </location>
</feature>
<evidence type="ECO:0000256" key="3">
    <source>
        <dbReference type="ARBA" id="ARBA00009289"/>
    </source>
</evidence>
<dbReference type="InterPro" id="IPR007653">
    <property type="entry name" value="SPC3"/>
</dbReference>
<keyword evidence="7" id="KW-0735">Signal-anchor</keyword>
<sequence length="421" mass="47866">MHSLLMRANAIFCYALVVLAVLVGCNIGTSYFIPTNPEVHFAVTSLQVFQRHPTLQNDVLSLTFDLKADLSSLFHWNTKQLFVYVAAEYATERNAKIKDGRTVRQLLIDAYAENERKKQEEAAGQGPSPEVDELAKASLEDMKHGKKFPTPLYQQTFVLTKRSFIQRKGDLLGWNRIMQIIFISVLAGLLWIRRDTTGFLFFSTMFWTLQTWFNALYAIPPERAVLNKERATGSYRMSGYLMGKIFAETPLELVLPIAFACITYWMVGLAPKAECFILYIIYVCLFALMGSGFGLFIGATVLDIQKAITLSIIIVLSSVMLGGFFIRQENLRPWTRWARWISFMKYAFELLLLNEFDVGDQTFTPSSPSMFTANPITGDDVLNQLGVETNIWGDIMFIVGMIVITRFLAYLSLRFLNKPKS</sequence>
<dbReference type="GO" id="GO:0006465">
    <property type="term" value="P:signal peptide processing"/>
    <property type="evidence" value="ECO:0007669"/>
    <property type="project" value="InterPro"/>
</dbReference>
<evidence type="ECO:0000256" key="7">
    <source>
        <dbReference type="ARBA" id="ARBA00022968"/>
    </source>
</evidence>
<keyword evidence="8 10" id="KW-1133">Transmembrane helix</keyword>
<dbReference type="Proteomes" id="UP000011083">
    <property type="component" value="Unassembled WGS sequence"/>
</dbReference>
<evidence type="ECO:0000313" key="14">
    <source>
        <dbReference type="Proteomes" id="UP000011083"/>
    </source>
</evidence>
<reference evidence="13 14" key="1">
    <citation type="journal article" date="2013" name="Genome Biol.">
        <title>Genome of Acanthamoeba castellanii highlights extensive lateral gene transfer and early evolution of tyrosine kinase signaling.</title>
        <authorList>
            <person name="Clarke M."/>
            <person name="Lohan A.J."/>
            <person name="Liu B."/>
            <person name="Lagkouvardos I."/>
            <person name="Roy S."/>
            <person name="Zafar N."/>
            <person name="Bertelli C."/>
            <person name="Schilde C."/>
            <person name="Kianianmomeni A."/>
            <person name="Burglin T.R."/>
            <person name="Frech C."/>
            <person name="Turcotte B."/>
            <person name="Kopec K.O."/>
            <person name="Synnott J.M."/>
            <person name="Choo C."/>
            <person name="Paponov I."/>
            <person name="Finkler A."/>
            <person name="Soon Heng Tan C."/>
            <person name="Hutchins A.P."/>
            <person name="Weinmeier T."/>
            <person name="Rattei T."/>
            <person name="Chu J.S."/>
            <person name="Gimenez G."/>
            <person name="Irimia M."/>
            <person name="Rigden D.J."/>
            <person name="Fitzpatrick D.A."/>
            <person name="Lorenzo-Morales J."/>
            <person name="Bateman A."/>
            <person name="Chiu C.H."/>
            <person name="Tang P."/>
            <person name="Hegemann P."/>
            <person name="Fromm H."/>
            <person name="Raoult D."/>
            <person name="Greub G."/>
            <person name="Miranda-Saavedra D."/>
            <person name="Chen N."/>
            <person name="Nash P."/>
            <person name="Ginger M.L."/>
            <person name="Horn M."/>
            <person name="Schaap P."/>
            <person name="Caler L."/>
            <person name="Loftus B."/>
        </authorList>
    </citation>
    <scope>NUCLEOTIDE SEQUENCE [LARGE SCALE GENOMIC DNA]</scope>
    <source>
        <strain evidence="13 14">Neff</strain>
    </source>
</reference>
<keyword evidence="14" id="KW-1185">Reference proteome</keyword>
<evidence type="ECO:0000256" key="6">
    <source>
        <dbReference type="ARBA" id="ARBA00022824"/>
    </source>
</evidence>
<accession>L8GQW2</accession>
<comment type="subcellular location">
    <subcellularLocation>
        <location evidence="2">Endoplasmic reticulum membrane</location>
        <topology evidence="2">Single-pass type II membrane protein</topology>
    </subcellularLocation>
    <subcellularLocation>
        <location evidence="1">Membrane</location>
        <topology evidence="1">Multi-pass membrane protein</topology>
    </subcellularLocation>
</comment>
<feature type="transmembrane region" description="Helical" evidence="10">
    <location>
        <begin position="391"/>
        <end position="413"/>
    </location>
</feature>
<keyword evidence="4" id="KW-0813">Transport</keyword>
<dbReference type="RefSeq" id="XP_004337051.1">
    <property type="nucleotide sequence ID" value="XM_004337003.1"/>
</dbReference>
<evidence type="ECO:0000256" key="2">
    <source>
        <dbReference type="ARBA" id="ARBA00004648"/>
    </source>
</evidence>
<dbReference type="PANTHER" id="PTHR48041">
    <property type="entry name" value="ABC TRANSPORTER G FAMILY MEMBER 28"/>
    <property type="match status" value="1"/>
</dbReference>
<dbReference type="GeneID" id="14915858"/>
<evidence type="ECO:0000313" key="13">
    <source>
        <dbReference type="EMBL" id="ELR15038.1"/>
    </source>
</evidence>
<evidence type="ECO:0000256" key="11">
    <source>
        <dbReference type="SAM" id="SignalP"/>
    </source>
</evidence>
<proteinExistence type="inferred from homology"/>
<dbReference type="GO" id="GO:0005787">
    <property type="term" value="C:signal peptidase complex"/>
    <property type="evidence" value="ECO:0007669"/>
    <property type="project" value="InterPro"/>
</dbReference>
<dbReference type="EMBL" id="KB008036">
    <property type="protein sequence ID" value="ELR15038.1"/>
    <property type="molecule type" value="Genomic_DNA"/>
</dbReference>
<dbReference type="OMA" id="NGEHTHY"/>
<name>L8GQW2_ACACF</name>
<dbReference type="PANTHER" id="PTHR48041:SF139">
    <property type="entry name" value="PROTEIN SCARLET"/>
    <property type="match status" value="1"/>
</dbReference>
<dbReference type="InterPro" id="IPR013525">
    <property type="entry name" value="ABC2_TM"/>
</dbReference>
<dbReference type="InterPro" id="IPR050352">
    <property type="entry name" value="ABCG_transporters"/>
</dbReference>
<comment type="similarity">
    <text evidence="3">Belongs to the SPCS3 family.</text>
</comment>
<gene>
    <name evidence="13" type="ORF">ACA1_213350</name>
</gene>
<feature type="chain" id="PRO_5003990316" evidence="11">
    <location>
        <begin position="21"/>
        <end position="421"/>
    </location>
</feature>
<dbReference type="OrthoDB" id="66620at2759"/>
<feature type="transmembrane region" description="Helical" evidence="10">
    <location>
        <begin position="279"/>
        <end position="301"/>
    </location>
</feature>
<dbReference type="Pfam" id="PF01061">
    <property type="entry name" value="ABC2_membrane"/>
    <property type="match status" value="1"/>
</dbReference>
<protein>
    <submittedName>
        <fullName evidence="13">ABC2 type transporter superfamily protein</fullName>
    </submittedName>
</protein>
<dbReference type="KEGG" id="acan:ACA1_213350"/>
<evidence type="ECO:0000256" key="5">
    <source>
        <dbReference type="ARBA" id="ARBA00022692"/>
    </source>
</evidence>
<dbReference type="VEuPathDB" id="AmoebaDB:ACA1_213350"/>
<evidence type="ECO:0000256" key="4">
    <source>
        <dbReference type="ARBA" id="ARBA00022448"/>
    </source>
</evidence>
<keyword evidence="6" id="KW-0256">Endoplasmic reticulum</keyword>
<feature type="transmembrane region" description="Helical" evidence="10">
    <location>
        <begin position="307"/>
        <end position="325"/>
    </location>
</feature>
<evidence type="ECO:0000259" key="12">
    <source>
        <dbReference type="Pfam" id="PF01061"/>
    </source>
</evidence>
<evidence type="ECO:0000256" key="10">
    <source>
        <dbReference type="SAM" id="Phobius"/>
    </source>
</evidence>
<evidence type="ECO:0000256" key="9">
    <source>
        <dbReference type="ARBA" id="ARBA00023136"/>
    </source>
</evidence>
<dbReference type="Pfam" id="PF04573">
    <property type="entry name" value="SPC22"/>
    <property type="match status" value="1"/>
</dbReference>
<feature type="transmembrane region" description="Helical" evidence="10">
    <location>
        <begin position="173"/>
        <end position="192"/>
    </location>
</feature>
<dbReference type="AlphaFoldDB" id="L8GQW2"/>
<keyword evidence="9 10" id="KW-0472">Membrane</keyword>